<dbReference type="InterPro" id="IPR034746">
    <property type="entry name" value="POTRA"/>
</dbReference>
<dbReference type="EMBL" id="JBHSKD010000027">
    <property type="protein sequence ID" value="MFC5178923.1"/>
    <property type="molecule type" value="Genomic_DNA"/>
</dbReference>
<keyword evidence="4 8" id="KW-0812">Transmembrane</keyword>
<reference evidence="12" key="1">
    <citation type="journal article" date="2019" name="Int. J. Syst. Evol. Microbiol.">
        <title>The Global Catalogue of Microorganisms (GCM) 10K type strain sequencing project: providing services to taxonomists for standard genome sequencing and annotation.</title>
        <authorList>
            <consortium name="The Broad Institute Genomics Platform"/>
            <consortium name="The Broad Institute Genome Sequencing Center for Infectious Disease"/>
            <person name="Wu L."/>
            <person name="Ma J."/>
        </authorList>
    </citation>
    <scope>NUCLEOTIDE SEQUENCE [LARGE SCALE GENOMIC DNA]</scope>
    <source>
        <strain evidence="12">DFY41</strain>
    </source>
</reference>
<protein>
    <recommendedName>
        <fullName evidence="8">Cell division protein FtsQ</fullName>
    </recommendedName>
</protein>
<evidence type="ECO:0000313" key="11">
    <source>
        <dbReference type="EMBL" id="MFC5178923.1"/>
    </source>
</evidence>
<dbReference type="PROSITE" id="PS51779">
    <property type="entry name" value="POTRA"/>
    <property type="match status" value="1"/>
</dbReference>
<comment type="subcellular location">
    <subcellularLocation>
        <location evidence="8">Cell membrane</location>
        <topology evidence="8">Single-pass type II membrane protein</topology>
    </subcellularLocation>
    <subcellularLocation>
        <location evidence="1">Membrane</location>
    </subcellularLocation>
    <text evidence="8">Localizes to the division septum.</text>
</comment>
<comment type="similarity">
    <text evidence="8">Belongs to the FtsQ/DivIB family. FtsQ subfamily.</text>
</comment>
<evidence type="ECO:0000256" key="4">
    <source>
        <dbReference type="ARBA" id="ARBA00022692"/>
    </source>
</evidence>
<name>A0ABW0BNU8_9ACTN</name>
<dbReference type="Pfam" id="PF08478">
    <property type="entry name" value="POTRA_1"/>
    <property type="match status" value="1"/>
</dbReference>
<evidence type="ECO:0000256" key="8">
    <source>
        <dbReference type="HAMAP-Rule" id="MF_00911"/>
    </source>
</evidence>
<dbReference type="Gene3D" id="3.10.20.310">
    <property type="entry name" value="membrane protein fhac"/>
    <property type="match status" value="1"/>
</dbReference>
<dbReference type="Pfam" id="PF03799">
    <property type="entry name" value="FtsQ_DivIB_C"/>
    <property type="match status" value="1"/>
</dbReference>
<dbReference type="HAMAP" id="MF_00911">
    <property type="entry name" value="FtsQ_subfam"/>
    <property type="match status" value="1"/>
</dbReference>
<feature type="transmembrane region" description="Helical" evidence="8">
    <location>
        <begin position="45"/>
        <end position="67"/>
    </location>
</feature>
<dbReference type="InterPro" id="IPR026579">
    <property type="entry name" value="FtsQ"/>
</dbReference>
<evidence type="ECO:0000256" key="2">
    <source>
        <dbReference type="ARBA" id="ARBA00022475"/>
    </source>
</evidence>
<dbReference type="PANTHER" id="PTHR37820:SF1">
    <property type="entry name" value="CELL DIVISION PROTEIN FTSQ"/>
    <property type="match status" value="1"/>
</dbReference>
<gene>
    <name evidence="8" type="primary">ftsQ</name>
    <name evidence="11" type="ORF">ACFPGP_19735</name>
</gene>
<dbReference type="Proteomes" id="UP001596087">
    <property type="component" value="Unassembled WGS sequence"/>
</dbReference>
<keyword evidence="5 8" id="KW-1133">Transmembrane helix</keyword>
<keyword evidence="12" id="KW-1185">Reference proteome</keyword>
<dbReference type="RefSeq" id="WP_378592702.1">
    <property type="nucleotide sequence ID" value="NZ_JBHSKD010000027.1"/>
</dbReference>
<organism evidence="11 12">
    <name type="scientific">Nocardioides taihuensis</name>
    <dbReference type="NCBI Taxonomy" id="1835606"/>
    <lineage>
        <taxon>Bacteria</taxon>
        <taxon>Bacillati</taxon>
        <taxon>Actinomycetota</taxon>
        <taxon>Actinomycetes</taxon>
        <taxon>Propionibacteriales</taxon>
        <taxon>Nocardioidaceae</taxon>
        <taxon>Nocardioides</taxon>
    </lineage>
</organism>
<evidence type="ECO:0000256" key="9">
    <source>
        <dbReference type="SAM" id="MobiDB-lite"/>
    </source>
</evidence>
<evidence type="ECO:0000256" key="1">
    <source>
        <dbReference type="ARBA" id="ARBA00004370"/>
    </source>
</evidence>
<dbReference type="GO" id="GO:0051301">
    <property type="term" value="P:cell division"/>
    <property type="evidence" value="ECO:0007669"/>
    <property type="project" value="UniProtKB-KW"/>
</dbReference>
<evidence type="ECO:0000256" key="7">
    <source>
        <dbReference type="ARBA" id="ARBA00023306"/>
    </source>
</evidence>
<keyword evidence="2 8" id="KW-1003">Cell membrane</keyword>
<evidence type="ECO:0000313" key="12">
    <source>
        <dbReference type="Proteomes" id="UP001596087"/>
    </source>
</evidence>
<comment type="function">
    <text evidence="8">Essential cell division protein.</text>
</comment>
<evidence type="ECO:0000256" key="6">
    <source>
        <dbReference type="ARBA" id="ARBA00023136"/>
    </source>
</evidence>
<dbReference type="InterPro" id="IPR013685">
    <property type="entry name" value="POTRA_FtsQ_type"/>
</dbReference>
<feature type="domain" description="POTRA" evidence="10">
    <location>
        <begin position="72"/>
        <end position="140"/>
    </location>
</feature>
<evidence type="ECO:0000256" key="3">
    <source>
        <dbReference type="ARBA" id="ARBA00022618"/>
    </source>
</evidence>
<accession>A0ABW0BNU8</accession>
<evidence type="ECO:0000256" key="5">
    <source>
        <dbReference type="ARBA" id="ARBA00022989"/>
    </source>
</evidence>
<feature type="region of interest" description="Disordered" evidence="9">
    <location>
        <begin position="1"/>
        <end position="29"/>
    </location>
</feature>
<dbReference type="InterPro" id="IPR050487">
    <property type="entry name" value="FtsQ_DivIB"/>
</dbReference>
<proteinExistence type="inferred from homology"/>
<keyword evidence="6 8" id="KW-0472">Membrane</keyword>
<dbReference type="PANTHER" id="PTHR37820">
    <property type="entry name" value="CELL DIVISION PROTEIN DIVIB"/>
    <property type="match status" value="1"/>
</dbReference>
<comment type="caution">
    <text evidence="11">The sequence shown here is derived from an EMBL/GenBank/DDBJ whole genome shotgun (WGS) entry which is preliminary data.</text>
</comment>
<sequence>MRDTRPRGSAVDDTTSTGTTPPLDPAAERSRKRFARRQWARRWLAWRYVVAVALVLVLVVGGLWLVLFSSALAVEQVQVQGEQTLTEDEVRAAAAVPLGEPLARVDLTAIRARVQALAVVRSATVTRHWPDGVTVAVVERTPVAVVDVSGQVRGMDADGVLFRDYQQPPADLPLVETSSDTRADALREAAEVVTALPDDLAARVDHVDVVTVDQITLVLRDGRTVEWGSAEQSDLKAEVLVPLLERERRAERYDVSVPGLPTFE</sequence>
<keyword evidence="3 8" id="KW-0132">Cell division</keyword>
<dbReference type="InterPro" id="IPR005548">
    <property type="entry name" value="Cell_div_FtsQ/DivIB_C"/>
</dbReference>
<evidence type="ECO:0000259" key="10">
    <source>
        <dbReference type="PROSITE" id="PS51779"/>
    </source>
</evidence>
<keyword evidence="7 8" id="KW-0131">Cell cycle</keyword>